<sequence length="195" mass="21517">HVICAAASDRYFIGVLNARFEKMMLEGSVSYENPNGQNLPLQLVHMPTTLALASMAFVLLVQIAALLLSTVWFREATMLHALLVVCIALKALETAFKGSIFIVLARQGESEVWRFQVWQLLSRLHETAEIMVLLPFALGWRLLRPRLSVQEQRFIGVAAGLPVTLALLQAWSGLGADGPSPQGIASFNLVFFVVK</sequence>
<keyword evidence="1" id="KW-0812">Transmembrane</keyword>
<gene>
    <name evidence="2" type="ORF">PGLA2088_LOCUS50532</name>
</gene>
<protein>
    <submittedName>
        <fullName evidence="2">Uncharacterized protein</fullName>
    </submittedName>
</protein>
<evidence type="ECO:0000256" key="1">
    <source>
        <dbReference type="SAM" id="Phobius"/>
    </source>
</evidence>
<feature type="non-terminal residue" evidence="2">
    <location>
        <position position="195"/>
    </location>
</feature>
<evidence type="ECO:0000313" key="3">
    <source>
        <dbReference type="Proteomes" id="UP000626109"/>
    </source>
</evidence>
<organism evidence="2 3">
    <name type="scientific">Polarella glacialis</name>
    <name type="common">Dinoflagellate</name>
    <dbReference type="NCBI Taxonomy" id="89957"/>
    <lineage>
        <taxon>Eukaryota</taxon>
        <taxon>Sar</taxon>
        <taxon>Alveolata</taxon>
        <taxon>Dinophyceae</taxon>
        <taxon>Suessiales</taxon>
        <taxon>Suessiaceae</taxon>
        <taxon>Polarella</taxon>
    </lineage>
</organism>
<name>A0A813LYJ1_POLGL</name>
<reference evidence="2" key="1">
    <citation type="submission" date="2021-02" db="EMBL/GenBank/DDBJ databases">
        <authorList>
            <person name="Dougan E. K."/>
            <person name="Rhodes N."/>
            <person name="Thang M."/>
            <person name="Chan C."/>
        </authorList>
    </citation>
    <scope>NUCLEOTIDE SEQUENCE</scope>
</reference>
<feature type="transmembrane region" description="Helical" evidence="1">
    <location>
        <begin position="154"/>
        <end position="171"/>
    </location>
</feature>
<accession>A0A813LYJ1</accession>
<feature type="transmembrane region" description="Helical" evidence="1">
    <location>
        <begin position="50"/>
        <end position="73"/>
    </location>
</feature>
<feature type="transmembrane region" description="Helical" evidence="1">
    <location>
        <begin position="80"/>
        <end position="104"/>
    </location>
</feature>
<keyword evidence="1" id="KW-0472">Membrane</keyword>
<dbReference type="AlphaFoldDB" id="A0A813LYJ1"/>
<dbReference type="Proteomes" id="UP000626109">
    <property type="component" value="Unassembled WGS sequence"/>
</dbReference>
<dbReference type="EMBL" id="CAJNNW010037400">
    <property type="protein sequence ID" value="CAE8741545.1"/>
    <property type="molecule type" value="Genomic_DNA"/>
</dbReference>
<evidence type="ECO:0000313" key="2">
    <source>
        <dbReference type="EMBL" id="CAE8741545.1"/>
    </source>
</evidence>
<comment type="caution">
    <text evidence="2">The sequence shown here is derived from an EMBL/GenBank/DDBJ whole genome shotgun (WGS) entry which is preliminary data.</text>
</comment>
<keyword evidence="1" id="KW-1133">Transmembrane helix</keyword>
<feature type="non-terminal residue" evidence="2">
    <location>
        <position position="1"/>
    </location>
</feature>
<proteinExistence type="predicted"/>